<dbReference type="Proteomes" id="UP000287857">
    <property type="component" value="Unassembled WGS sequence"/>
</dbReference>
<proteinExistence type="predicted"/>
<reference evidence="1 2" key="1">
    <citation type="submission" date="2017-05" db="EMBL/GenBank/DDBJ databases">
        <title>Vagococcus spp. assemblies.</title>
        <authorList>
            <person name="Gulvik C.A."/>
        </authorList>
    </citation>
    <scope>NUCLEOTIDE SEQUENCE [LARGE SCALE GENOMIC DNA]</scope>
    <source>
        <strain evidence="1 2">SS1995</strain>
    </source>
</reference>
<keyword evidence="2" id="KW-1185">Reference proteome</keyword>
<dbReference type="RefSeq" id="WP_125984681.1">
    <property type="nucleotide sequence ID" value="NZ_NGJS01000020.1"/>
</dbReference>
<dbReference type="InterPro" id="IPR021739">
    <property type="entry name" value="SaV-like"/>
</dbReference>
<evidence type="ECO:0000313" key="2">
    <source>
        <dbReference type="Proteomes" id="UP000287857"/>
    </source>
</evidence>
<evidence type="ECO:0000313" key="1">
    <source>
        <dbReference type="EMBL" id="RST96959.1"/>
    </source>
</evidence>
<organism evidence="1 2">
    <name type="scientific">Vagococcus vulneris</name>
    <dbReference type="NCBI Taxonomy" id="1977869"/>
    <lineage>
        <taxon>Bacteria</taxon>
        <taxon>Bacillati</taxon>
        <taxon>Bacillota</taxon>
        <taxon>Bacilli</taxon>
        <taxon>Lactobacillales</taxon>
        <taxon>Enterococcaceae</taxon>
        <taxon>Vagococcus</taxon>
    </lineage>
</organism>
<accession>A0A429ZTJ3</accession>
<protein>
    <recommendedName>
        <fullName evidence="3">DUF3310 domain-containing protein</fullName>
    </recommendedName>
</protein>
<gene>
    <name evidence="1" type="ORF">CBF37_10405</name>
</gene>
<dbReference type="Pfam" id="PF11753">
    <property type="entry name" value="DUF3310"/>
    <property type="match status" value="1"/>
</dbReference>
<sequence>MKIYHTKTQADYDALMEELENKGYLWDYVHIKNHPKLGTYIVTSEKFKTYNVYFYTPEMAKERFPGIPIIEYTAATQDNVNSPKHYNRGKFETIDVIKDSLTPEEYEGFLKGNMIKYVIREREKGGTVDIEKNCWYANELVKFREGK</sequence>
<dbReference type="AlphaFoldDB" id="A0A429ZTJ3"/>
<dbReference type="OrthoDB" id="1684418at2"/>
<comment type="caution">
    <text evidence="1">The sequence shown here is derived from an EMBL/GenBank/DDBJ whole genome shotgun (WGS) entry which is preliminary data.</text>
</comment>
<evidence type="ECO:0008006" key="3">
    <source>
        <dbReference type="Google" id="ProtNLM"/>
    </source>
</evidence>
<name>A0A429ZTJ3_9ENTE</name>
<dbReference type="EMBL" id="NGJS01000020">
    <property type="protein sequence ID" value="RST96959.1"/>
    <property type="molecule type" value="Genomic_DNA"/>
</dbReference>